<protein>
    <submittedName>
        <fullName evidence="1">Uncharacterized protein</fullName>
    </submittedName>
</protein>
<evidence type="ECO:0000313" key="2">
    <source>
        <dbReference type="Proteomes" id="UP000186922"/>
    </source>
</evidence>
<organism evidence="1 2">
    <name type="scientific">Ramazzottius varieornatus</name>
    <name type="common">Water bear</name>
    <name type="synonym">Tardigrade</name>
    <dbReference type="NCBI Taxonomy" id="947166"/>
    <lineage>
        <taxon>Eukaryota</taxon>
        <taxon>Metazoa</taxon>
        <taxon>Ecdysozoa</taxon>
        <taxon>Tardigrada</taxon>
        <taxon>Eutardigrada</taxon>
        <taxon>Parachela</taxon>
        <taxon>Hypsibioidea</taxon>
        <taxon>Ramazzottiidae</taxon>
        <taxon>Ramazzottius</taxon>
    </lineage>
</organism>
<proteinExistence type="predicted"/>
<dbReference type="EMBL" id="BDGG01000004">
    <property type="protein sequence ID" value="GAU97764.1"/>
    <property type="molecule type" value="Genomic_DNA"/>
</dbReference>
<dbReference type="Proteomes" id="UP000186922">
    <property type="component" value="Unassembled WGS sequence"/>
</dbReference>
<comment type="caution">
    <text evidence="1">The sequence shown here is derived from an EMBL/GenBank/DDBJ whole genome shotgun (WGS) entry which is preliminary data.</text>
</comment>
<keyword evidence="2" id="KW-1185">Reference proteome</keyword>
<sequence>MDWPILGQRHFDNGLHRFSIWISNAYEPSRSDHPAAAVGSQPLESLPCLSVLAHPATALGSKGSRSPSSYSEANIPTILKPTRTAKARAHSAAVNVLSYVMEEQRFRRPTFW</sequence>
<accession>A0A1D1V7Y7</accession>
<dbReference type="AlphaFoldDB" id="A0A1D1V7Y7"/>
<gene>
    <name evidence="1" type="primary">RvY_09003</name>
    <name evidence="1" type="synonym">RvY_09003.2</name>
    <name evidence="1" type="ORF">RvY_09003-2</name>
</gene>
<evidence type="ECO:0000313" key="1">
    <source>
        <dbReference type="EMBL" id="GAU97764.1"/>
    </source>
</evidence>
<reference evidence="1 2" key="1">
    <citation type="journal article" date="2016" name="Nat. Commun.">
        <title>Extremotolerant tardigrade genome and improved radiotolerance of human cultured cells by tardigrade-unique protein.</title>
        <authorList>
            <person name="Hashimoto T."/>
            <person name="Horikawa D.D."/>
            <person name="Saito Y."/>
            <person name="Kuwahara H."/>
            <person name="Kozuka-Hata H."/>
            <person name="Shin-I T."/>
            <person name="Minakuchi Y."/>
            <person name="Ohishi K."/>
            <person name="Motoyama A."/>
            <person name="Aizu T."/>
            <person name="Enomoto A."/>
            <person name="Kondo K."/>
            <person name="Tanaka S."/>
            <person name="Hara Y."/>
            <person name="Koshikawa S."/>
            <person name="Sagara H."/>
            <person name="Miura T."/>
            <person name="Yokobori S."/>
            <person name="Miyagawa K."/>
            <person name="Suzuki Y."/>
            <person name="Kubo T."/>
            <person name="Oyama M."/>
            <person name="Kohara Y."/>
            <person name="Fujiyama A."/>
            <person name="Arakawa K."/>
            <person name="Katayama T."/>
            <person name="Toyoda A."/>
            <person name="Kunieda T."/>
        </authorList>
    </citation>
    <scope>NUCLEOTIDE SEQUENCE [LARGE SCALE GENOMIC DNA]</scope>
    <source>
        <strain evidence="1 2">YOKOZUNA-1</strain>
    </source>
</reference>
<name>A0A1D1V7Y7_RAMVA</name>